<dbReference type="eggNOG" id="ENOG502T419">
    <property type="taxonomic scope" value="Eukaryota"/>
</dbReference>
<feature type="chain" id="PRO_5003187886" description="Secreted protein" evidence="1">
    <location>
        <begin position="22"/>
        <end position="120"/>
    </location>
</feature>
<dbReference type="EMBL" id="DS989823">
    <property type="protein sequence ID" value="EFQ99511.1"/>
    <property type="molecule type" value="Genomic_DNA"/>
</dbReference>
<dbReference type="Pfam" id="PF21691">
    <property type="entry name" value="LDL"/>
    <property type="match status" value="1"/>
</dbReference>
<evidence type="ECO:0000256" key="1">
    <source>
        <dbReference type="SAM" id="SignalP"/>
    </source>
</evidence>
<dbReference type="GeneID" id="10030297"/>
<dbReference type="VEuPathDB" id="FungiDB:MGYG_08986"/>
<evidence type="ECO:0008006" key="4">
    <source>
        <dbReference type="Google" id="ProtNLM"/>
    </source>
</evidence>
<dbReference type="RefSeq" id="XP_003174994.1">
    <property type="nucleotide sequence ID" value="XM_003174946.1"/>
</dbReference>
<name>E4UMZ7_ARTGP</name>
<gene>
    <name evidence="2" type="ORF">MGYG_08986</name>
</gene>
<dbReference type="InParanoid" id="E4UMZ7"/>
<keyword evidence="1" id="KW-0732">Signal</keyword>
<proteinExistence type="predicted"/>
<dbReference type="OMA" id="CKNNWRQ"/>
<dbReference type="AlphaFoldDB" id="E4UMZ7"/>
<dbReference type="Proteomes" id="UP000002669">
    <property type="component" value="Unassembled WGS sequence"/>
</dbReference>
<evidence type="ECO:0000313" key="2">
    <source>
        <dbReference type="EMBL" id="EFQ99511.1"/>
    </source>
</evidence>
<dbReference type="OrthoDB" id="4170182at2759"/>
<dbReference type="HOGENOM" id="CLU_2014728_0_0_1"/>
<accession>E4UMZ7</accession>
<dbReference type="InterPro" id="IPR048508">
    <property type="entry name" value="LDL"/>
</dbReference>
<feature type="signal peptide" evidence="1">
    <location>
        <begin position="1"/>
        <end position="21"/>
    </location>
</feature>
<keyword evidence="3" id="KW-1185">Reference proteome</keyword>
<sequence length="120" mass="12955">MRFFNVILVALMSIFIDSVIGAGCFSDKASGKCLSKARLGTAITTYCKNNWRQTTTNWRPWKDSNGGMGQIGHIGVFKSEAACRQLANSIVDKCYTGPKGGAAERGGAAINIVWCPFNSK</sequence>
<organism evidence="3">
    <name type="scientific">Arthroderma gypseum (strain ATCC MYA-4604 / CBS 118893)</name>
    <name type="common">Microsporum gypseum</name>
    <dbReference type="NCBI Taxonomy" id="535722"/>
    <lineage>
        <taxon>Eukaryota</taxon>
        <taxon>Fungi</taxon>
        <taxon>Dikarya</taxon>
        <taxon>Ascomycota</taxon>
        <taxon>Pezizomycotina</taxon>
        <taxon>Eurotiomycetes</taxon>
        <taxon>Eurotiomycetidae</taxon>
        <taxon>Onygenales</taxon>
        <taxon>Arthrodermataceae</taxon>
        <taxon>Nannizzia</taxon>
    </lineage>
</organism>
<protein>
    <recommendedName>
        <fullName evidence="4">Secreted protein</fullName>
    </recommendedName>
</protein>
<evidence type="ECO:0000313" key="3">
    <source>
        <dbReference type="Proteomes" id="UP000002669"/>
    </source>
</evidence>
<reference evidence="3" key="1">
    <citation type="journal article" date="2012" name="MBio">
        <title>Comparative genome analysis of Trichophyton rubrum and related dermatophytes reveals candidate genes involved in infection.</title>
        <authorList>
            <person name="Martinez D.A."/>
            <person name="Oliver B.G."/>
            <person name="Graeser Y."/>
            <person name="Goldberg J.M."/>
            <person name="Li W."/>
            <person name="Martinez-Rossi N.M."/>
            <person name="Monod M."/>
            <person name="Shelest E."/>
            <person name="Barton R.C."/>
            <person name="Birch E."/>
            <person name="Brakhage A.A."/>
            <person name="Chen Z."/>
            <person name="Gurr S.J."/>
            <person name="Heiman D."/>
            <person name="Heitman J."/>
            <person name="Kosti I."/>
            <person name="Rossi A."/>
            <person name="Saif S."/>
            <person name="Samalova M."/>
            <person name="Saunders C.W."/>
            <person name="Shea T."/>
            <person name="Summerbell R.C."/>
            <person name="Xu J."/>
            <person name="Young S."/>
            <person name="Zeng Q."/>
            <person name="Birren B.W."/>
            <person name="Cuomo C.A."/>
            <person name="White T.C."/>
        </authorList>
    </citation>
    <scope>NUCLEOTIDE SEQUENCE [LARGE SCALE GENOMIC DNA]</scope>
    <source>
        <strain evidence="3">ATCC MYA-4604 / CBS 118893</strain>
    </source>
</reference>